<dbReference type="EMBL" id="JAUFRC010000003">
    <property type="protein sequence ID" value="MDN3714037.1"/>
    <property type="molecule type" value="Genomic_DNA"/>
</dbReference>
<dbReference type="PRINTS" id="PR00455">
    <property type="entry name" value="HTHTETR"/>
</dbReference>
<dbReference type="Pfam" id="PF00440">
    <property type="entry name" value="TetR_N"/>
    <property type="match status" value="1"/>
</dbReference>
<dbReference type="InterPro" id="IPR050109">
    <property type="entry name" value="HTH-type_TetR-like_transc_reg"/>
</dbReference>
<dbReference type="InterPro" id="IPR013573">
    <property type="entry name" value="Tscrpt_reg_YcdC_C"/>
</dbReference>
<dbReference type="InterPro" id="IPR001647">
    <property type="entry name" value="HTH_TetR"/>
</dbReference>
<dbReference type="SUPFAM" id="SSF48498">
    <property type="entry name" value="Tetracyclin repressor-like, C-terminal domain"/>
    <property type="match status" value="1"/>
</dbReference>
<comment type="caution">
    <text evidence="4">The sequence shown here is derived from an EMBL/GenBank/DDBJ whole genome shotgun (WGS) entry which is preliminary data.</text>
</comment>
<dbReference type="RefSeq" id="WP_377687404.1">
    <property type="nucleotide sequence ID" value="NZ_JBHMDZ010000044.1"/>
</dbReference>
<dbReference type="InterPro" id="IPR036271">
    <property type="entry name" value="Tet_transcr_reg_TetR-rel_C_sf"/>
</dbReference>
<dbReference type="PANTHER" id="PTHR30055:SF196">
    <property type="entry name" value="HTH-TYPE TRANSCRIPTIONAL REGULATOR RUTR"/>
    <property type="match status" value="1"/>
</dbReference>
<evidence type="ECO:0000256" key="2">
    <source>
        <dbReference type="PROSITE-ProRule" id="PRU00335"/>
    </source>
</evidence>
<dbReference type="Gene3D" id="1.10.357.10">
    <property type="entry name" value="Tetracycline Repressor, domain 2"/>
    <property type="match status" value="1"/>
</dbReference>
<proteinExistence type="predicted"/>
<dbReference type="Pfam" id="PF08362">
    <property type="entry name" value="TetR_C_3"/>
    <property type="match status" value="1"/>
</dbReference>
<feature type="domain" description="HTH tetR-type" evidence="3">
    <location>
        <begin position="9"/>
        <end position="69"/>
    </location>
</feature>
<evidence type="ECO:0000256" key="1">
    <source>
        <dbReference type="ARBA" id="ARBA00023125"/>
    </source>
</evidence>
<evidence type="ECO:0000259" key="3">
    <source>
        <dbReference type="PROSITE" id="PS50977"/>
    </source>
</evidence>
<dbReference type="SUPFAM" id="SSF46689">
    <property type="entry name" value="Homeodomain-like"/>
    <property type="match status" value="1"/>
</dbReference>
<dbReference type="PROSITE" id="PS50977">
    <property type="entry name" value="HTH_TETR_2"/>
    <property type="match status" value="1"/>
</dbReference>
<keyword evidence="5" id="KW-1185">Reference proteome</keyword>
<dbReference type="Gene3D" id="1.10.10.60">
    <property type="entry name" value="Homeodomain-like"/>
    <property type="match status" value="1"/>
</dbReference>
<name>A0ABT8DG23_9RHOB</name>
<protein>
    <submittedName>
        <fullName evidence="4">TetR family transcriptional regulator C-terminal domain-containing protein</fullName>
    </submittedName>
</protein>
<feature type="DNA-binding region" description="H-T-H motif" evidence="2">
    <location>
        <begin position="32"/>
        <end position="51"/>
    </location>
</feature>
<sequence>MTSAQQRRREIQAAIRDAAIREFARNGLAGTSTAAIAQSAGITKAQLHYYISSKEELYQDALGHIVTEWRDIFFINAPGDDPASTISAYIARKIRHSLDHPDVSRFFASEIARGAPEMGEHWGALKAAVQDANAVIEGWIAAGKIAPLDPLLFQFNIWAVTQHYAEYEAQARVLMEVPEGAALDLDRIIAEATGLFLARCGLVERG</sequence>
<keyword evidence="1 2" id="KW-0238">DNA-binding</keyword>
<dbReference type="PANTHER" id="PTHR30055">
    <property type="entry name" value="HTH-TYPE TRANSCRIPTIONAL REGULATOR RUTR"/>
    <property type="match status" value="1"/>
</dbReference>
<accession>A0ABT8DG23</accession>
<gene>
    <name evidence="4" type="ORF">QWZ10_23725</name>
</gene>
<dbReference type="Proteomes" id="UP001243846">
    <property type="component" value="Unassembled WGS sequence"/>
</dbReference>
<dbReference type="InterPro" id="IPR009057">
    <property type="entry name" value="Homeodomain-like_sf"/>
</dbReference>
<evidence type="ECO:0000313" key="5">
    <source>
        <dbReference type="Proteomes" id="UP001243846"/>
    </source>
</evidence>
<organism evidence="4 5">
    <name type="scientific">Paracoccus cavernae</name>
    <dbReference type="NCBI Taxonomy" id="1571207"/>
    <lineage>
        <taxon>Bacteria</taxon>
        <taxon>Pseudomonadati</taxon>
        <taxon>Pseudomonadota</taxon>
        <taxon>Alphaproteobacteria</taxon>
        <taxon>Rhodobacterales</taxon>
        <taxon>Paracoccaceae</taxon>
        <taxon>Paracoccus</taxon>
    </lineage>
</organism>
<evidence type="ECO:0000313" key="4">
    <source>
        <dbReference type="EMBL" id="MDN3714037.1"/>
    </source>
</evidence>
<reference evidence="5" key="1">
    <citation type="journal article" date="2019" name="Int. J. Syst. Evol. Microbiol.">
        <title>The Global Catalogue of Microorganisms (GCM) 10K type strain sequencing project: providing services to taxonomists for standard genome sequencing and annotation.</title>
        <authorList>
            <consortium name="The Broad Institute Genomics Platform"/>
            <consortium name="The Broad Institute Genome Sequencing Center for Infectious Disease"/>
            <person name="Wu L."/>
            <person name="Ma J."/>
        </authorList>
    </citation>
    <scope>NUCLEOTIDE SEQUENCE [LARGE SCALE GENOMIC DNA]</scope>
    <source>
        <strain evidence="5">CECT 8482</strain>
    </source>
</reference>